<dbReference type="EMBL" id="CP046565">
    <property type="protein sequence ID" value="QJD31110.1"/>
    <property type="molecule type" value="Genomic_DNA"/>
</dbReference>
<evidence type="ECO:0000256" key="1">
    <source>
        <dbReference type="ARBA" id="ARBA00022617"/>
    </source>
</evidence>
<gene>
    <name evidence="7" type="ORF">GNH96_14960</name>
</gene>
<dbReference type="GO" id="GO:0020037">
    <property type="term" value="F:heme binding"/>
    <property type="evidence" value="ECO:0007669"/>
    <property type="project" value="InterPro"/>
</dbReference>
<keyword evidence="5" id="KW-1133">Transmembrane helix</keyword>
<dbReference type="PROSITE" id="PS51007">
    <property type="entry name" value="CYTC"/>
    <property type="match status" value="1"/>
</dbReference>
<evidence type="ECO:0000256" key="5">
    <source>
        <dbReference type="SAM" id="Phobius"/>
    </source>
</evidence>
<dbReference type="InterPro" id="IPR036909">
    <property type="entry name" value="Cyt_c-like_dom_sf"/>
</dbReference>
<protein>
    <submittedName>
        <fullName evidence="7">C-type cytochrome</fullName>
    </submittedName>
</protein>
<feature type="transmembrane region" description="Helical" evidence="5">
    <location>
        <begin position="17"/>
        <end position="37"/>
    </location>
</feature>
<sequence>MSTTPPVWASESFWKKVAIWVTAGSFVILIILTFDTLSKTAVGGSRVQAYSVINKAIDYRFDYSKNRYRPVFGGDEPLFGRPLSEEEAAALVTLGKKTVQAKNCMNCHTLLGNGAYYAPDLTKAWLDPNWGSIEEREARMLAFLQDPEKNAVTFSSGRKMPRLGITDAEAHAIVAFLKWMSAIDTNGFPTNFKTIGHQED</sequence>
<dbReference type="RefSeq" id="WP_169604378.1">
    <property type="nucleotide sequence ID" value="NZ_CP046565.1"/>
</dbReference>
<keyword evidence="2 4" id="KW-0479">Metal-binding</keyword>
<proteinExistence type="predicted"/>
<keyword evidence="5" id="KW-0812">Transmembrane</keyword>
<evidence type="ECO:0000256" key="4">
    <source>
        <dbReference type="PROSITE-ProRule" id="PRU00433"/>
    </source>
</evidence>
<dbReference type="GO" id="GO:0046872">
    <property type="term" value="F:metal ion binding"/>
    <property type="evidence" value="ECO:0007669"/>
    <property type="project" value="UniProtKB-KW"/>
</dbReference>
<dbReference type="InterPro" id="IPR009056">
    <property type="entry name" value="Cyt_c-like_dom"/>
</dbReference>
<dbReference type="AlphaFoldDB" id="A0A858QBC9"/>
<dbReference type="GO" id="GO:0009055">
    <property type="term" value="F:electron transfer activity"/>
    <property type="evidence" value="ECO:0007669"/>
    <property type="project" value="InterPro"/>
</dbReference>
<evidence type="ECO:0000256" key="2">
    <source>
        <dbReference type="ARBA" id="ARBA00022723"/>
    </source>
</evidence>
<keyword evidence="5" id="KW-0472">Membrane</keyword>
<organism evidence="7 8">
    <name type="scientific">Methylococcus geothermalis</name>
    <dbReference type="NCBI Taxonomy" id="2681310"/>
    <lineage>
        <taxon>Bacteria</taxon>
        <taxon>Pseudomonadati</taxon>
        <taxon>Pseudomonadota</taxon>
        <taxon>Gammaproteobacteria</taxon>
        <taxon>Methylococcales</taxon>
        <taxon>Methylococcaceae</taxon>
        <taxon>Methylococcus</taxon>
    </lineage>
</organism>
<reference evidence="8" key="1">
    <citation type="submission" date="2019-12" db="EMBL/GenBank/DDBJ databases">
        <authorList>
            <person name="Awala S.I."/>
            <person name="Rhee S.K."/>
        </authorList>
    </citation>
    <scope>NUCLEOTIDE SEQUENCE [LARGE SCALE GENOMIC DNA]</scope>
    <source>
        <strain evidence="8">IM1</strain>
    </source>
</reference>
<accession>A0A858QBC9</accession>
<evidence type="ECO:0000256" key="3">
    <source>
        <dbReference type="ARBA" id="ARBA00023004"/>
    </source>
</evidence>
<dbReference type="KEGG" id="metu:GNH96_14960"/>
<keyword evidence="3 4" id="KW-0408">Iron</keyword>
<keyword evidence="1 4" id="KW-0349">Heme</keyword>
<dbReference type="Proteomes" id="UP000503004">
    <property type="component" value="Chromosome"/>
</dbReference>
<dbReference type="Gene3D" id="1.10.760.10">
    <property type="entry name" value="Cytochrome c-like domain"/>
    <property type="match status" value="1"/>
</dbReference>
<feature type="domain" description="Cytochrome c" evidence="6">
    <location>
        <begin position="90"/>
        <end position="181"/>
    </location>
</feature>
<dbReference type="Pfam" id="PF00034">
    <property type="entry name" value="Cytochrom_C"/>
    <property type="match status" value="1"/>
</dbReference>
<dbReference type="SUPFAM" id="SSF46626">
    <property type="entry name" value="Cytochrome c"/>
    <property type="match status" value="1"/>
</dbReference>
<evidence type="ECO:0000313" key="8">
    <source>
        <dbReference type="Proteomes" id="UP000503004"/>
    </source>
</evidence>
<keyword evidence="8" id="KW-1185">Reference proteome</keyword>
<name>A0A858QBC9_9GAMM</name>
<evidence type="ECO:0000313" key="7">
    <source>
        <dbReference type="EMBL" id="QJD31110.1"/>
    </source>
</evidence>
<evidence type="ECO:0000259" key="6">
    <source>
        <dbReference type="PROSITE" id="PS51007"/>
    </source>
</evidence>